<dbReference type="Gene3D" id="1.10.101.10">
    <property type="entry name" value="PGBD-like superfamily/PGBD"/>
    <property type="match status" value="1"/>
</dbReference>
<evidence type="ECO:0000259" key="2">
    <source>
        <dbReference type="Pfam" id="PF01471"/>
    </source>
</evidence>
<dbReference type="Proteomes" id="UP000258927">
    <property type="component" value="Chromosome"/>
</dbReference>
<dbReference type="Gene3D" id="1.10.8.350">
    <property type="entry name" value="Bacterial muramidase"/>
    <property type="match status" value="1"/>
</dbReference>
<dbReference type="GO" id="GO:0009253">
    <property type="term" value="P:peptidoglycan catabolic process"/>
    <property type="evidence" value="ECO:0007669"/>
    <property type="project" value="TreeGrafter"/>
</dbReference>
<proteinExistence type="predicted"/>
<dbReference type="SUPFAM" id="SSF47090">
    <property type="entry name" value="PGBD-like"/>
    <property type="match status" value="1"/>
</dbReference>
<dbReference type="InterPro" id="IPR036366">
    <property type="entry name" value="PGBDSf"/>
</dbReference>
<evidence type="ECO:0008006" key="6">
    <source>
        <dbReference type="Google" id="ProtNLM"/>
    </source>
</evidence>
<evidence type="ECO:0000313" key="4">
    <source>
        <dbReference type="EMBL" id="AVX03247.1"/>
    </source>
</evidence>
<dbReference type="SUPFAM" id="SSF53955">
    <property type="entry name" value="Lysozyme-like"/>
    <property type="match status" value="1"/>
</dbReference>
<keyword evidence="5" id="KW-1185">Reference proteome</keyword>
<sequence length="400" mass="44778">MFLRALMILSFLLVPQLGFAAPQQSFSDFIQSFERRAVAEGVSRDFYRRVTKGLTPDPKIKVAQASQPEFERPIWDYIDKRVSAAKIKQGQQKYRANKAIFDRVSAQYGVDPYVLAAIWGIETNYGTIMSHDVYFKPVLRSLFSLVHQRRGRVEADAKELLLVLKLMQAGKMPVDQKGSWAGAMGHLQIMPTAYSKLAVDFDGDGKIDVHNSLADALASSARWLLSLGYVPGEDWGMEVELPNGFDYRLAGRDQLRTVGFFAQRGVQRVAGRQFGDLDQPVFLYVPAGKNGPKFLMGRNYLAFKGYNFADSYALTVAHLTDRLKGGGPFANDWPRDATFLNRQQRVALQEKLKQLGYYRGGVDGRLGPISQKALRAWQSDAGLVVDGFATKQVFDVLMAQ</sequence>
<evidence type="ECO:0000313" key="5">
    <source>
        <dbReference type="Proteomes" id="UP000258927"/>
    </source>
</evidence>
<dbReference type="InterPro" id="IPR036365">
    <property type="entry name" value="PGBD-like_sf"/>
</dbReference>
<dbReference type="Pfam" id="PF13406">
    <property type="entry name" value="SLT_2"/>
    <property type="match status" value="1"/>
</dbReference>
<dbReference type="InterPro" id="IPR031304">
    <property type="entry name" value="SLT_2"/>
</dbReference>
<keyword evidence="1" id="KW-0732">Signal</keyword>
<evidence type="ECO:0000256" key="1">
    <source>
        <dbReference type="SAM" id="SignalP"/>
    </source>
</evidence>
<dbReference type="CDD" id="cd13399">
    <property type="entry name" value="Slt35-like"/>
    <property type="match status" value="1"/>
</dbReference>
<dbReference type="InterPro" id="IPR023346">
    <property type="entry name" value="Lysozyme-like_dom_sf"/>
</dbReference>
<dbReference type="STRING" id="1122213.GCA_000423365_02084"/>
<feature type="signal peptide" evidence="1">
    <location>
        <begin position="1"/>
        <end position="20"/>
    </location>
</feature>
<dbReference type="RefSeq" id="WP_117394964.1">
    <property type="nucleotide sequence ID" value="NZ_CP021330.1"/>
</dbReference>
<dbReference type="InterPro" id="IPR011970">
    <property type="entry name" value="MltB_2"/>
</dbReference>
<dbReference type="GO" id="GO:0008933">
    <property type="term" value="F:peptidoglycan lytic transglycosylase activity"/>
    <property type="evidence" value="ECO:0007669"/>
    <property type="project" value="TreeGrafter"/>
</dbReference>
<dbReference type="InterPro" id="IPR043426">
    <property type="entry name" value="MltB-like"/>
</dbReference>
<feature type="chain" id="PRO_5015362984" description="Membrane-bound lytic murein transglycosylase" evidence="1">
    <location>
        <begin position="21"/>
        <end position="400"/>
    </location>
</feature>
<dbReference type="EMBL" id="CP021330">
    <property type="protein sequence ID" value="AVX03247.1"/>
    <property type="molecule type" value="Genomic_DNA"/>
</dbReference>
<dbReference type="Pfam" id="PF01471">
    <property type="entry name" value="PG_binding_1"/>
    <property type="match status" value="1"/>
</dbReference>
<reference evidence="4 5" key="1">
    <citation type="submission" date="2017-05" db="EMBL/GenBank/DDBJ databases">
        <title>Genome Analysis of Maritalea myrionectae HL2708#5.</title>
        <authorList>
            <consortium name="Cotde Inc.-PKNU"/>
            <person name="Jang D."/>
            <person name="Oh H.-M."/>
        </authorList>
    </citation>
    <scope>NUCLEOTIDE SEQUENCE [LARGE SCALE GENOMIC DNA]</scope>
    <source>
        <strain evidence="4 5">HL2708#5</strain>
    </source>
</reference>
<evidence type="ECO:0000259" key="3">
    <source>
        <dbReference type="Pfam" id="PF13406"/>
    </source>
</evidence>
<name>A0A2R4MB32_9HYPH</name>
<dbReference type="PANTHER" id="PTHR30163:SF8">
    <property type="entry name" value="LYTIC MUREIN TRANSGLYCOSYLASE"/>
    <property type="match status" value="1"/>
</dbReference>
<dbReference type="AlphaFoldDB" id="A0A2R4MB32"/>
<dbReference type="NCBIfam" id="TIGR02283">
    <property type="entry name" value="MltB_2"/>
    <property type="match status" value="1"/>
</dbReference>
<dbReference type="Gene3D" id="1.10.530.10">
    <property type="match status" value="1"/>
</dbReference>
<dbReference type="InterPro" id="IPR002477">
    <property type="entry name" value="Peptidoglycan-bd-like"/>
</dbReference>
<gene>
    <name evidence="4" type="ORF">MXMO3_00714</name>
</gene>
<accession>A0A2R4MB32</accession>
<dbReference type="KEGG" id="mmyr:MXMO3_00714"/>
<feature type="domain" description="Transglycosylase SLT" evidence="3">
    <location>
        <begin position="26"/>
        <end position="321"/>
    </location>
</feature>
<feature type="domain" description="Peptidoglycan binding-like" evidence="2">
    <location>
        <begin position="342"/>
        <end position="397"/>
    </location>
</feature>
<organism evidence="4 5">
    <name type="scientific">Maritalea myrionectae</name>
    <dbReference type="NCBI Taxonomy" id="454601"/>
    <lineage>
        <taxon>Bacteria</taxon>
        <taxon>Pseudomonadati</taxon>
        <taxon>Pseudomonadota</taxon>
        <taxon>Alphaproteobacteria</taxon>
        <taxon>Hyphomicrobiales</taxon>
        <taxon>Devosiaceae</taxon>
        <taxon>Maritalea</taxon>
    </lineage>
</organism>
<dbReference type="PANTHER" id="PTHR30163">
    <property type="entry name" value="MEMBRANE-BOUND LYTIC MUREIN TRANSGLYCOSYLASE B"/>
    <property type="match status" value="1"/>
</dbReference>
<protein>
    <recommendedName>
        <fullName evidence="6">Membrane-bound lytic murein transglycosylase</fullName>
    </recommendedName>
</protein>